<dbReference type="Proteomes" id="UP000663602">
    <property type="component" value="Chromosome"/>
</dbReference>
<reference evidence="7" key="1">
    <citation type="submission" date="2021-02" db="EMBL/GenBank/DDBJ databases">
        <authorList>
            <person name="Franco D."/>
        </authorList>
    </citation>
    <scope>NUCLEOTIDE SEQUENCE</scope>
    <source>
        <strain evidence="7">DICMUL</strain>
    </source>
</reference>
<keyword evidence="3 7" id="KW-0032">Aminotransferase</keyword>
<dbReference type="CDD" id="cd00609">
    <property type="entry name" value="AAT_like"/>
    <property type="match status" value="1"/>
</dbReference>
<evidence type="ECO:0000313" key="8">
    <source>
        <dbReference type="Proteomes" id="UP000663602"/>
    </source>
</evidence>
<gene>
    <name evidence="7" type="ORF">JSR02_00505</name>
</gene>
<evidence type="ECO:0000256" key="2">
    <source>
        <dbReference type="ARBA" id="ARBA00007441"/>
    </source>
</evidence>
<dbReference type="PANTHER" id="PTHR46383:SF1">
    <property type="entry name" value="ASPARTATE AMINOTRANSFERASE"/>
    <property type="match status" value="1"/>
</dbReference>
<dbReference type="InterPro" id="IPR004839">
    <property type="entry name" value="Aminotransferase_I/II_large"/>
</dbReference>
<comment type="similarity">
    <text evidence="2">Belongs to the class-I pyridoxal-phosphate-dependent aminotransferase family.</text>
</comment>
<dbReference type="InterPro" id="IPR015424">
    <property type="entry name" value="PyrdxlP-dep_Trfase"/>
</dbReference>
<dbReference type="InterPro" id="IPR015422">
    <property type="entry name" value="PyrdxlP-dep_Trfase_small"/>
</dbReference>
<feature type="domain" description="Aminotransferase class I/classII large" evidence="6">
    <location>
        <begin position="14"/>
        <end position="331"/>
    </location>
</feature>
<dbReference type="Gene3D" id="3.90.1150.10">
    <property type="entry name" value="Aspartate Aminotransferase, domain 1"/>
    <property type="match status" value="1"/>
</dbReference>
<dbReference type="GO" id="GO:0030170">
    <property type="term" value="F:pyridoxal phosphate binding"/>
    <property type="evidence" value="ECO:0007669"/>
    <property type="project" value="InterPro"/>
</dbReference>
<evidence type="ECO:0000259" key="6">
    <source>
        <dbReference type="Pfam" id="PF00155"/>
    </source>
</evidence>
<dbReference type="InterPro" id="IPR050596">
    <property type="entry name" value="AspAT/PAT-like"/>
</dbReference>
<evidence type="ECO:0000256" key="1">
    <source>
        <dbReference type="ARBA" id="ARBA00001933"/>
    </source>
</evidence>
<evidence type="ECO:0000256" key="3">
    <source>
        <dbReference type="ARBA" id="ARBA00022576"/>
    </source>
</evidence>
<accession>A0A974X733</accession>
<evidence type="ECO:0000313" key="7">
    <source>
        <dbReference type="EMBL" id="QSW37781.1"/>
    </source>
</evidence>
<name>A0A974X733_9PROT</name>
<dbReference type="EMBL" id="CP071410">
    <property type="protein sequence ID" value="QSW37781.1"/>
    <property type="molecule type" value="Genomic_DNA"/>
</dbReference>
<reference evidence="7" key="2">
    <citation type="submission" date="2021-03" db="EMBL/GenBank/DDBJ databases">
        <title>Alternative transmission patterns in independently acquired nutritional co-symbionts of Dictyopharidae planthoppers.</title>
        <authorList>
            <person name="Michalik A."/>
            <person name="Lukasik P."/>
        </authorList>
    </citation>
    <scope>NUCLEOTIDE SEQUENCE</scope>
    <source>
        <strain evidence="7">DICMUL</strain>
    </source>
</reference>
<dbReference type="InterPro" id="IPR015421">
    <property type="entry name" value="PyrdxlP-dep_Trfase_major"/>
</dbReference>
<dbReference type="AlphaFoldDB" id="A0A974X733"/>
<dbReference type="Pfam" id="PF00155">
    <property type="entry name" value="Aminotran_1_2"/>
    <property type="match status" value="1"/>
</dbReference>
<evidence type="ECO:0000256" key="4">
    <source>
        <dbReference type="ARBA" id="ARBA00022679"/>
    </source>
</evidence>
<protein>
    <submittedName>
        <fullName evidence="7">Pyridoxal phosphate-dependent aminotransferase</fullName>
    </submittedName>
</protein>
<evidence type="ECO:0000256" key="5">
    <source>
        <dbReference type="ARBA" id="ARBA00022898"/>
    </source>
</evidence>
<proteinExistence type="inferred from homology"/>
<comment type="cofactor">
    <cofactor evidence="1">
        <name>pyridoxal 5'-phosphate</name>
        <dbReference type="ChEBI" id="CHEBI:597326"/>
    </cofactor>
</comment>
<keyword evidence="5" id="KW-0663">Pyridoxal phosphate</keyword>
<dbReference type="SUPFAM" id="SSF53383">
    <property type="entry name" value="PLP-dependent transferases"/>
    <property type="match status" value="1"/>
</dbReference>
<dbReference type="GO" id="GO:0006520">
    <property type="term" value="P:amino acid metabolic process"/>
    <property type="evidence" value="ECO:0007669"/>
    <property type="project" value="InterPro"/>
</dbReference>
<sequence length="359" mass="41520">MHKLDLSIGETKLTNKQLQSINSNINYFDSYPHEIKANKIKILHILKKNLLIKHINTSNLCFTLGNREGLYSSFTAILHPQKKYVILLIPYYQIYKKLAILTKKKIIFIKQTQVLTQLKRLNTKILKQINCIFICNPNNFNGNTFNKQQLLKLITILKKYNIFTIYDNCYSEITNNSINICSLTNKTKYKNLIHLLSVSKRSCAPGLRAGILIAKNSLITKINHFKLITGTHLSCRNQILNTILWQNNSIKNYLITKTNKLKIYCKKIAYKYKLPISSNGFYLTINTATPQTTHRIINKLNINNIKVCTSEIFGIKNHIRVALIAKIATCKTAIKTIAKIITHEKYKNIKKNNKKPRQR</sequence>
<dbReference type="PANTHER" id="PTHR46383">
    <property type="entry name" value="ASPARTATE AMINOTRANSFERASE"/>
    <property type="match status" value="1"/>
</dbReference>
<keyword evidence="4" id="KW-0808">Transferase</keyword>
<dbReference type="GO" id="GO:0008483">
    <property type="term" value="F:transaminase activity"/>
    <property type="evidence" value="ECO:0007669"/>
    <property type="project" value="UniProtKB-KW"/>
</dbReference>
<organism evidence="7 8">
    <name type="scientific">Candidatus Vidania fulgoroideorum</name>
    <dbReference type="NCBI Taxonomy" id="881286"/>
    <lineage>
        <taxon>Bacteria</taxon>
        <taxon>Pseudomonadati</taxon>
        <taxon>Pseudomonadota</taxon>
        <taxon>Betaproteobacteria</taxon>
        <taxon>Candidatus Vidania</taxon>
    </lineage>
</organism>
<dbReference type="Gene3D" id="3.40.640.10">
    <property type="entry name" value="Type I PLP-dependent aspartate aminotransferase-like (Major domain)"/>
    <property type="match status" value="1"/>
</dbReference>